<evidence type="ECO:0000256" key="1">
    <source>
        <dbReference type="SAM" id="MobiDB-lite"/>
    </source>
</evidence>
<dbReference type="OrthoDB" id="1363909at2"/>
<accession>A0A558BKB3</accession>
<dbReference type="RefSeq" id="WP_144853085.1">
    <property type="nucleotide sequence ID" value="NZ_VMRJ01000008.1"/>
</dbReference>
<dbReference type="AlphaFoldDB" id="A0A558BKB3"/>
<sequence length="111" mass="12451">MSLLDNSQIACEYCRRKFVPKKRWVQKYCGSPCRVAACNQRAGRAHPLESQSATKARRRKERGRTPTAVAVNQPVPTNEEVLAAIGQLAERLTAMEQLQQQLLALLRPPPV</sequence>
<keyword evidence="3" id="KW-1185">Reference proteome</keyword>
<dbReference type="Proteomes" id="UP000317624">
    <property type="component" value="Unassembled WGS sequence"/>
</dbReference>
<dbReference type="EMBL" id="VMRJ01000008">
    <property type="protein sequence ID" value="TVT36949.1"/>
    <property type="molecule type" value="Genomic_DNA"/>
</dbReference>
<evidence type="ECO:0000313" key="2">
    <source>
        <dbReference type="EMBL" id="TVT36949.1"/>
    </source>
</evidence>
<evidence type="ECO:0000313" key="3">
    <source>
        <dbReference type="Proteomes" id="UP000317624"/>
    </source>
</evidence>
<feature type="region of interest" description="Disordered" evidence="1">
    <location>
        <begin position="42"/>
        <end position="68"/>
    </location>
</feature>
<comment type="caution">
    <text evidence="2">The sequence shown here is derived from an EMBL/GenBank/DDBJ whole genome shotgun (WGS) entry which is preliminary data.</text>
</comment>
<protein>
    <submittedName>
        <fullName evidence="2">Uncharacterized protein</fullName>
    </submittedName>
</protein>
<name>A0A558BKB3_9BACT</name>
<organism evidence="2 3">
    <name type="scientific">Hymenobacter setariae</name>
    <dbReference type="NCBI Taxonomy" id="2594794"/>
    <lineage>
        <taxon>Bacteria</taxon>
        <taxon>Pseudomonadati</taxon>
        <taxon>Bacteroidota</taxon>
        <taxon>Cytophagia</taxon>
        <taxon>Cytophagales</taxon>
        <taxon>Hymenobacteraceae</taxon>
        <taxon>Hymenobacter</taxon>
    </lineage>
</organism>
<proteinExistence type="predicted"/>
<reference evidence="2 3" key="1">
    <citation type="submission" date="2019-07" db="EMBL/GenBank/DDBJ databases">
        <title>Hymenobacter sp. straun FUR1 Genome sequencing and assembly.</title>
        <authorList>
            <person name="Chhetri G."/>
        </authorList>
    </citation>
    <scope>NUCLEOTIDE SEQUENCE [LARGE SCALE GENOMIC DNA]</scope>
    <source>
        <strain evidence="2 3">Fur1</strain>
    </source>
</reference>
<gene>
    <name evidence="2" type="ORF">FNT36_24075</name>
</gene>